<dbReference type="RefSeq" id="WP_062687003.1">
    <property type="nucleotide sequence ID" value="NZ_KQ758666.1"/>
</dbReference>
<evidence type="ECO:0000313" key="3">
    <source>
        <dbReference type="Proteomes" id="UP000053681"/>
    </source>
</evidence>
<evidence type="ECO:0000256" key="1">
    <source>
        <dbReference type="SAM" id="MobiDB-lite"/>
    </source>
</evidence>
<dbReference type="EMBL" id="LNQP01000051">
    <property type="protein sequence ID" value="KSU87192.1"/>
    <property type="molecule type" value="Genomic_DNA"/>
</dbReference>
<proteinExistence type="predicted"/>
<feature type="compositionally biased region" description="Polar residues" evidence="1">
    <location>
        <begin position="81"/>
        <end position="98"/>
    </location>
</feature>
<dbReference type="InterPro" id="IPR025233">
    <property type="entry name" value="DUF4176"/>
</dbReference>
<keyword evidence="3" id="KW-1185">Reference proteome</keyword>
<gene>
    <name evidence="2" type="ORF">AS180_14590</name>
</gene>
<accession>A0A0V8JJR9</accession>
<reference evidence="2 3" key="1">
    <citation type="submission" date="2015-11" db="EMBL/GenBank/DDBJ databases">
        <title>Bacillus caseinolyticus sp nov.</title>
        <authorList>
            <person name="Dastager S.G."/>
            <person name="Mawlankar R."/>
        </authorList>
    </citation>
    <scope>NUCLEOTIDE SEQUENCE [LARGE SCALE GENOMIC DNA]</scope>
    <source>
        <strain evidence="2 3">SGD-V-76</strain>
    </source>
</reference>
<sequence>MNDFNERLLPIGTVVKLKEVRKLVMIYGRFQKQASTGQTFDYVSVPYPEGNINEDYNLFFNRNMIESVQHVGMKSPEEEQMSQQVEQDIAQQKQATTQ</sequence>
<protein>
    <recommendedName>
        <fullName evidence="4">DUF4176 domain-containing protein</fullName>
    </recommendedName>
</protein>
<evidence type="ECO:0008006" key="4">
    <source>
        <dbReference type="Google" id="ProtNLM"/>
    </source>
</evidence>
<organism evidence="2 3">
    <name type="scientific">Priestia veravalensis</name>
    <dbReference type="NCBI Taxonomy" id="1414648"/>
    <lineage>
        <taxon>Bacteria</taxon>
        <taxon>Bacillati</taxon>
        <taxon>Bacillota</taxon>
        <taxon>Bacilli</taxon>
        <taxon>Bacillales</taxon>
        <taxon>Bacillaceae</taxon>
        <taxon>Priestia</taxon>
    </lineage>
</organism>
<name>A0A0V8JJR9_9BACI</name>
<dbReference type="Pfam" id="PF13780">
    <property type="entry name" value="DUF4176"/>
    <property type="match status" value="1"/>
</dbReference>
<feature type="region of interest" description="Disordered" evidence="1">
    <location>
        <begin position="71"/>
        <end position="98"/>
    </location>
</feature>
<dbReference type="Proteomes" id="UP000053681">
    <property type="component" value="Unassembled WGS sequence"/>
</dbReference>
<evidence type="ECO:0000313" key="2">
    <source>
        <dbReference type="EMBL" id="KSU87192.1"/>
    </source>
</evidence>
<dbReference type="AlphaFoldDB" id="A0A0V8JJR9"/>
<comment type="caution">
    <text evidence="2">The sequence shown here is derived from an EMBL/GenBank/DDBJ whole genome shotgun (WGS) entry which is preliminary data.</text>
</comment>